<dbReference type="SMART" id="SM00822">
    <property type="entry name" value="PKS_KR"/>
    <property type="match status" value="1"/>
</dbReference>
<dbReference type="PRINTS" id="PR00081">
    <property type="entry name" value="GDHRDH"/>
</dbReference>
<dbReference type="Pfam" id="PF13561">
    <property type="entry name" value="adh_short_C2"/>
    <property type="match status" value="1"/>
</dbReference>
<dbReference type="AlphaFoldDB" id="H0F471"/>
<dbReference type="FunFam" id="3.40.50.720:FF:000084">
    <property type="entry name" value="Short-chain dehydrogenase reductase"/>
    <property type="match status" value="1"/>
</dbReference>
<protein>
    <submittedName>
        <fullName evidence="3">NAD-dependent epimerase/dehydratase</fullName>
    </submittedName>
</protein>
<dbReference type="Gene3D" id="3.40.50.720">
    <property type="entry name" value="NAD(P)-binding Rossmann-like Domain"/>
    <property type="match status" value="1"/>
</dbReference>
<keyword evidence="4" id="KW-1185">Reference proteome</keyword>
<evidence type="ECO:0000313" key="3">
    <source>
        <dbReference type="EMBL" id="EHK66966.1"/>
    </source>
</evidence>
<dbReference type="PANTHER" id="PTHR42760">
    <property type="entry name" value="SHORT-CHAIN DEHYDROGENASES/REDUCTASES FAMILY MEMBER"/>
    <property type="match status" value="1"/>
</dbReference>
<dbReference type="InterPro" id="IPR057326">
    <property type="entry name" value="KR_dom"/>
</dbReference>
<reference evidence="3 4" key="1">
    <citation type="journal article" date="2012" name="J. Bacteriol.">
        <title>Genome sequence of the highly efficient arsenite-oxidizing bacterium Achromobacter arsenitoxydans SY8.</title>
        <authorList>
            <person name="Li X."/>
            <person name="Hu Y."/>
            <person name="Gong J."/>
            <person name="Lin Y."/>
            <person name="Johnstone L."/>
            <person name="Rensing C."/>
            <person name="Wang G."/>
        </authorList>
    </citation>
    <scope>NUCLEOTIDE SEQUENCE [LARGE SCALE GENOMIC DNA]</scope>
    <source>
        <strain evidence="3 4">SY8</strain>
    </source>
</reference>
<dbReference type="NCBIfam" id="NF005559">
    <property type="entry name" value="PRK07231.1"/>
    <property type="match status" value="1"/>
</dbReference>
<dbReference type="PRINTS" id="PR00080">
    <property type="entry name" value="SDRFAMILY"/>
</dbReference>
<dbReference type="InterPro" id="IPR002347">
    <property type="entry name" value="SDR_fam"/>
</dbReference>
<dbReference type="STRING" id="477184.KYC_07815"/>
<dbReference type="GO" id="GO:0030497">
    <property type="term" value="P:fatty acid elongation"/>
    <property type="evidence" value="ECO:0007669"/>
    <property type="project" value="TreeGrafter"/>
</dbReference>
<dbReference type="eggNOG" id="COG1028">
    <property type="taxonomic scope" value="Bacteria"/>
</dbReference>
<evidence type="ECO:0000259" key="2">
    <source>
        <dbReference type="SMART" id="SM00822"/>
    </source>
</evidence>
<evidence type="ECO:0000256" key="1">
    <source>
        <dbReference type="ARBA" id="ARBA00006484"/>
    </source>
</evidence>
<gene>
    <name evidence="3" type="ORF">KYC_07815</name>
</gene>
<sequence>MAVGLIYVNMFTYIGLGLHSSSKDTKPATRAEEIMQRLAGKTAIVTGGGGGIGGATCRRFAREGAAVAILDLNADHAQRVADDIEAAGGRALAIACDITQRAQVDAAVAQAESSLGPIDILVNNAGWDVFKPFTKTEPVQWDRLIAINLLGALHLHHAVLPGMAARKAGRIVNIASDAARVGSSGEAVYAACKGGIVAFSKTIAREHARHGITVNVVCPGPTDTALFADYKEGAGNPEKLLEAFTRAIPLGRIGQPDDLPGAILFFASDDAAYVTGQVLSVSGGLTMHG</sequence>
<organism evidence="3 4">
    <name type="scientific">Achromobacter arsenitoxydans SY8</name>
    <dbReference type="NCBI Taxonomy" id="477184"/>
    <lineage>
        <taxon>Bacteria</taxon>
        <taxon>Pseudomonadati</taxon>
        <taxon>Pseudomonadota</taxon>
        <taxon>Betaproteobacteria</taxon>
        <taxon>Burkholderiales</taxon>
        <taxon>Alcaligenaceae</taxon>
        <taxon>Achromobacter</taxon>
    </lineage>
</organism>
<dbReference type="InterPro" id="IPR017619">
    <property type="entry name" value="OH-benzo_CoA_DH_BadH"/>
</dbReference>
<dbReference type="PANTHER" id="PTHR42760:SF135">
    <property type="entry name" value="BLL7886 PROTEIN"/>
    <property type="match status" value="1"/>
</dbReference>
<dbReference type="SUPFAM" id="SSF51735">
    <property type="entry name" value="NAD(P)-binding Rossmann-fold domains"/>
    <property type="match status" value="1"/>
</dbReference>
<feature type="domain" description="Ketoreductase" evidence="2">
    <location>
        <begin position="41"/>
        <end position="224"/>
    </location>
</feature>
<dbReference type="InterPro" id="IPR020904">
    <property type="entry name" value="Sc_DH/Rdtase_CS"/>
</dbReference>
<dbReference type="InterPro" id="IPR036291">
    <property type="entry name" value="NAD(P)-bd_dom_sf"/>
</dbReference>
<dbReference type="NCBIfam" id="TIGR03206">
    <property type="entry name" value="benzo_BadH"/>
    <property type="match status" value="1"/>
</dbReference>
<dbReference type="PROSITE" id="PS00061">
    <property type="entry name" value="ADH_SHORT"/>
    <property type="match status" value="1"/>
</dbReference>
<dbReference type="PATRIC" id="fig|477184.5.peg.1548"/>
<dbReference type="EMBL" id="AGUF01000033">
    <property type="protein sequence ID" value="EHK66966.1"/>
    <property type="molecule type" value="Genomic_DNA"/>
</dbReference>
<comment type="caution">
    <text evidence="3">The sequence shown here is derived from an EMBL/GenBank/DDBJ whole genome shotgun (WGS) entry which is preliminary data.</text>
</comment>
<comment type="similarity">
    <text evidence="1">Belongs to the short-chain dehydrogenases/reductases (SDR) family.</text>
</comment>
<name>H0F471_9BURK</name>
<accession>H0F471</accession>
<evidence type="ECO:0000313" key="4">
    <source>
        <dbReference type="Proteomes" id="UP000003113"/>
    </source>
</evidence>
<proteinExistence type="inferred from homology"/>
<dbReference type="GO" id="GO:0016616">
    <property type="term" value="F:oxidoreductase activity, acting on the CH-OH group of donors, NAD or NADP as acceptor"/>
    <property type="evidence" value="ECO:0007669"/>
    <property type="project" value="UniProtKB-ARBA"/>
</dbReference>
<dbReference type="Proteomes" id="UP000003113">
    <property type="component" value="Unassembled WGS sequence"/>
</dbReference>